<organism evidence="1 2">
    <name type="scientific">Strongyloides venezuelensis</name>
    <name type="common">Threadworm</name>
    <dbReference type="NCBI Taxonomy" id="75913"/>
    <lineage>
        <taxon>Eukaryota</taxon>
        <taxon>Metazoa</taxon>
        <taxon>Ecdysozoa</taxon>
        <taxon>Nematoda</taxon>
        <taxon>Chromadorea</taxon>
        <taxon>Rhabditida</taxon>
        <taxon>Tylenchina</taxon>
        <taxon>Panagrolaimomorpha</taxon>
        <taxon>Strongyloidoidea</taxon>
        <taxon>Strongyloididae</taxon>
        <taxon>Strongyloides</taxon>
    </lineage>
</organism>
<evidence type="ECO:0000313" key="2">
    <source>
        <dbReference type="WBParaSite" id="SVE_1575700.1"/>
    </source>
</evidence>
<name>A0A0K0FTU5_STRVS</name>
<keyword evidence="1" id="KW-1185">Reference proteome</keyword>
<evidence type="ECO:0000313" key="1">
    <source>
        <dbReference type="Proteomes" id="UP000035680"/>
    </source>
</evidence>
<reference evidence="1" key="1">
    <citation type="submission" date="2014-07" db="EMBL/GenBank/DDBJ databases">
        <authorList>
            <person name="Martin A.A"/>
            <person name="De Silva N."/>
        </authorList>
    </citation>
    <scope>NUCLEOTIDE SEQUENCE</scope>
</reference>
<dbReference type="AlphaFoldDB" id="A0A0K0FTU5"/>
<protein>
    <submittedName>
        <fullName evidence="2">Uncharacterized protein</fullName>
    </submittedName>
</protein>
<proteinExistence type="predicted"/>
<dbReference type="WBParaSite" id="SVE_1575700.1">
    <property type="protein sequence ID" value="SVE_1575700.1"/>
    <property type="gene ID" value="SVE_1575700"/>
</dbReference>
<sequence>MNKNLFYFACLQATLGQTKWHKKRNQYELVVKRRSITVQRKLDPIALAKEVVDSEAAKTRRVSESDIRYWRKQGSKILICKKNQQSYTCGKVKWEQI</sequence>
<reference evidence="2" key="2">
    <citation type="submission" date="2015-08" db="UniProtKB">
        <authorList>
            <consortium name="WormBaseParasite"/>
        </authorList>
    </citation>
    <scope>IDENTIFICATION</scope>
</reference>
<dbReference type="Proteomes" id="UP000035680">
    <property type="component" value="Unassembled WGS sequence"/>
</dbReference>
<accession>A0A0K0FTU5</accession>